<dbReference type="EMBL" id="DQ155016">
    <property type="protein sequence ID" value="AAZ91542.1"/>
    <property type="molecule type" value="Genomic_DNA"/>
</dbReference>
<protein>
    <submittedName>
        <fullName evidence="1">Gag protein</fullName>
    </submittedName>
</protein>
<accession>Q3S7W4</accession>
<organism evidence="1">
    <name type="scientific">Human immunodeficiency virus type 1</name>
    <name type="common">HIV-1</name>
    <dbReference type="NCBI Taxonomy" id="11676"/>
    <lineage>
        <taxon>Viruses</taxon>
        <taxon>Riboviria</taxon>
        <taxon>Pararnavirae</taxon>
        <taxon>Artverviricota</taxon>
        <taxon>Revtraviricetes</taxon>
        <taxon>Ortervirales</taxon>
        <taxon>Retroviridae</taxon>
        <taxon>Orthoretrovirinae</taxon>
        <taxon>Lentivirus</taxon>
        <taxon>Lentivirus humimdef1</taxon>
    </lineage>
</organism>
<reference evidence="1" key="1">
    <citation type="submission" date="2005-08" db="EMBL/GenBank/DDBJ databases">
        <title>Genomic Diversity of HIV-1 subtypes in Northern Kenya.</title>
        <authorList>
            <person name="Khamadi S.A."/>
            <person name="Ochieng W."/>
            <person name="Lihana R.W."/>
            <person name="Kiptoo M.K."/>
            <person name="Kinyua J.G."/>
            <person name="Lagat N."/>
            <person name="Muriuki J."/>
            <person name="Mwangi J."/>
            <person name="Pelle R."/>
            <person name="Muigai A."/>
            <person name="Carter J."/>
            <person name="Yamada R."/>
            <person name="Mpoke S."/>
        </authorList>
    </citation>
    <scope>NUCLEOTIDE SEQUENCE</scope>
    <source>
        <strain evidence="1">TLHC019</strain>
    </source>
</reference>
<evidence type="ECO:0000313" key="1">
    <source>
        <dbReference type="EMBL" id="AAZ91542.1"/>
    </source>
</evidence>
<organismHost>
    <name type="scientific">Homo sapiens</name>
    <name type="common">Human</name>
    <dbReference type="NCBI Taxonomy" id="9606"/>
</organismHost>
<feature type="non-terminal residue" evidence="1">
    <location>
        <position position="88"/>
    </location>
</feature>
<gene>
    <name evidence="1" type="primary">gag</name>
</gene>
<feature type="non-terminal residue" evidence="1">
    <location>
        <position position="1"/>
    </location>
</feature>
<proteinExistence type="predicted"/>
<name>Q3S7W4_HV1</name>
<sequence>FIRPASILDIKQGPKNPSEIMYDRVLQSPQSCTSFTGGKRLDCQTHYCSKMQTQIVRPFYKHWKRGFIRRNDDSMPGSRRALAIMQGF</sequence>